<evidence type="ECO:0000313" key="3">
    <source>
        <dbReference type="Proteomes" id="UP000298484"/>
    </source>
</evidence>
<protein>
    <recommendedName>
        <fullName evidence="1">Uracil-DNA glycosylase-like domain-containing protein</fullName>
    </recommendedName>
</protein>
<dbReference type="EMBL" id="SRHY01000022">
    <property type="protein sequence ID" value="TFJ92412.1"/>
    <property type="molecule type" value="Genomic_DNA"/>
</dbReference>
<dbReference type="Gene3D" id="3.40.470.10">
    <property type="entry name" value="Uracil-DNA glycosylase-like domain"/>
    <property type="match status" value="1"/>
</dbReference>
<evidence type="ECO:0000259" key="1">
    <source>
        <dbReference type="Pfam" id="PF03167"/>
    </source>
</evidence>
<comment type="caution">
    <text evidence="2">The sequence shown here is derived from an EMBL/GenBank/DDBJ whole genome shotgun (WGS) entry which is preliminary data.</text>
</comment>
<dbReference type="SUPFAM" id="SSF52141">
    <property type="entry name" value="Uracil-DNA glycosylase-like"/>
    <property type="match status" value="1"/>
</dbReference>
<organism evidence="2 3">
    <name type="scientific">Lentibacillus salicampi</name>
    <dbReference type="NCBI Taxonomy" id="175306"/>
    <lineage>
        <taxon>Bacteria</taxon>
        <taxon>Bacillati</taxon>
        <taxon>Bacillota</taxon>
        <taxon>Bacilli</taxon>
        <taxon>Bacillales</taxon>
        <taxon>Bacillaceae</taxon>
        <taxon>Lentibacillus</taxon>
    </lineage>
</organism>
<dbReference type="RefSeq" id="WP_135110472.1">
    <property type="nucleotide sequence ID" value="NZ_SRHY01000022.1"/>
</dbReference>
<evidence type="ECO:0000313" key="2">
    <source>
        <dbReference type="EMBL" id="TFJ92412.1"/>
    </source>
</evidence>
<dbReference type="OrthoDB" id="573462at2"/>
<dbReference type="Pfam" id="PF03167">
    <property type="entry name" value="UDG"/>
    <property type="match status" value="1"/>
</dbReference>
<name>A0A4Y9AAR0_9BACI</name>
<dbReference type="InterPro" id="IPR036895">
    <property type="entry name" value="Uracil-DNA_glycosylase-like_sf"/>
</dbReference>
<keyword evidence="3" id="KW-1185">Reference proteome</keyword>
<feature type="domain" description="Uracil-DNA glycosylase-like" evidence="1">
    <location>
        <begin position="50"/>
        <end position="232"/>
    </location>
</feature>
<sequence length="248" mass="28003">MPHTTLQQFLPALRSLNPGSQLTKQDVLTDTFRIENEGRLSMYYAPHNEFINRNAKIVIVGITPGWQQMKTAFEQFARSHSSGETLETCLKEAKEAAGFAGSMRRNLMDMLDQCGIPKALGVTSSSDLFKKDRNLLHTTSIIKYPVFISGKNYTGHQPPIDRSPLLQRYIYREFPDELAQITSSALIIPLGKVVDQTILKLTEEGKLPHHTLTGFPHPSGANGHRIKQFQQQREQLQAGVKRWDNETC</sequence>
<dbReference type="InterPro" id="IPR005122">
    <property type="entry name" value="Uracil-DNA_glycosylase-like"/>
</dbReference>
<dbReference type="Proteomes" id="UP000298484">
    <property type="component" value="Unassembled WGS sequence"/>
</dbReference>
<reference evidence="2 3" key="1">
    <citation type="submission" date="2019-03" db="EMBL/GenBank/DDBJ databases">
        <title>Genome sequence of Lentibacillus salicampi ATCC BAA-719.</title>
        <authorList>
            <person name="Maclea K.S."/>
            <person name="Simoes Junior M."/>
        </authorList>
    </citation>
    <scope>NUCLEOTIDE SEQUENCE [LARGE SCALE GENOMIC DNA]</scope>
    <source>
        <strain evidence="2 3">ATCC BAA-719</strain>
    </source>
</reference>
<proteinExistence type="predicted"/>
<dbReference type="AlphaFoldDB" id="A0A4Y9AAR0"/>
<gene>
    <name evidence="2" type="ORF">E4U82_12235</name>
</gene>
<accession>A0A4Y9AAR0</accession>